<dbReference type="AlphaFoldDB" id="A0AAX2JHK2"/>
<sequence>MKISKTLLGVTGIMFISSQVFAEKDDTNVYLRLGGSVYEKYKTYNDKGYQIGDKNAEAAVVSFAVEVTKEISEEFEIGIGIGAQYFDKSLTDTRRYSGNKVSLEQQMPDYKSVPIYLVTKYNFDRIGNWRPYLKWNIGYSFNKFKDDFKGKMTDINTGLKKDYSHKVKADNGVYLGMGGGVEYKNFLIDLMYEINKFKIKIDGESDKRDYDSQRITLSIGYRFNF</sequence>
<dbReference type="InterPro" id="IPR027385">
    <property type="entry name" value="Beta-barrel_OMP"/>
</dbReference>
<proteinExistence type="predicted"/>
<dbReference type="SUPFAM" id="SSF56925">
    <property type="entry name" value="OMPA-like"/>
    <property type="match status" value="1"/>
</dbReference>
<feature type="chain" id="PRO_5044004868" description="Outer membrane protein beta-barrel domain-containing protein" evidence="2">
    <location>
        <begin position="23"/>
        <end position="225"/>
    </location>
</feature>
<protein>
    <recommendedName>
        <fullName evidence="3">Outer membrane protein beta-barrel domain-containing protein</fullName>
    </recommendedName>
</protein>
<feature type="domain" description="Outer membrane protein beta-barrel" evidence="3">
    <location>
        <begin position="10"/>
        <end position="223"/>
    </location>
</feature>
<dbReference type="EMBL" id="LS483487">
    <property type="protein sequence ID" value="SQJ15720.1"/>
    <property type="molecule type" value="Genomic_DNA"/>
</dbReference>
<dbReference type="Proteomes" id="UP000249008">
    <property type="component" value="Chromosome 1"/>
</dbReference>
<dbReference type="KEGG" id="ful:C4N20_05990"/>
<dbReference type="RefSeq" id="WP_005978461.1">
    <property type="nucleotide sequence ID" value="NZ_CABKNW010000004.1"/>
</dbReference>
<gene>
    <name evidence="4" type="ORF">NCTC12112_03087</name>
</gene>
<dbReference type="InterPro" id="IPR011250">
    <property type="entry name" value="OMP/PagP_B-barrel"/>
</dbReference>
<evidence type="ECO:0000313" key="4">
    <source>
        <dbReference type="EMBL" id="SQJ15720.1"/>
    </source>
</evidence>
<evidence type="ECO:0000259" key="3">
    <source>
        <dbReference type="Pfam" id="PF13505"/>
    </source>
</evidence>
<dbReference type="Pfam" id="PF13505">
    <property type="entry name" value="OMP_b-brl"/>
    <property type="match status" value="1"/>
</dbReference>
<feature type="signal peptide" evidence="2">
    <location>
        <begin position="1"/>
        <end position="22"/>
    </location>
</feature>
<evidence type="ECO:0000313" key="5">
    <source>
        <dbReference type="Proteomes" id="UP000249008"/>
    </source>
</evidence>
<evidence type="ECO:0000256" key="2">
    <source>
        <dbReference type="SAM" id="SignalP"/>
    </source>
</evidence>
<organism evidence="4 5">
    <name type="scientific">Fusobacterium ulcerans</name>
    <dbReference type="NCBI Taxonomy" id="861"/>
    <lineage>
        <taxon>Bacteria</taxon>
        <taxon>Fusobacteriati</taxon>
        <taxon>Fusobacteriota</taxon>
        <taxon>Fusobacteriia</taxon>
        <taxon>Fusobacteriales</taxon>
        <taxon>Fusobacteriaceae</taxon>
        <taxon>Fusobacterium</taxon>
    </lineage>
</organism>
<evidence type="ECO:0000256" key="1">
    <source>
        <dbReference type="ARBA" id="ARBA00022729"/>
    </source>
</evidence>
<dbReference type="Gene3D" id="2.40.160.20">
    <property type="match status" value="1"/>
</dbReference>
<keyword evidence="1 2" id="KW-0732">Signal</keyword>
<reference evidence="4 5" key="1">
    <citation type="submission" date="2018-06" db="EMBL/GenBank/DDBJ databases">
        <authorList>
            <consortium name="Pathogen Informatics"/>
            <person name="Doyle S."/>
        </authorList>
    </citation>
    <scope>NUCLEOTIDE SEQUENCE [LARGE SCALE GENOMIC DNA]</scope>
    <source>
        <strain evidence="4 5">NCTC12112</strain>
    </source>
</reference>
<dbReference type="GeneID" id="78454351"/>
<name>A0AAX2JHK2_9FUSO</name>
<accession>A0AAX2JHK2</accession>